<evidence type="ECO:0000256" key="1">
    <source>
        <dbReference type="SAM" id="MobiDB-lite"/>
    </source>
</evidence>
<feature type="region of interest" description="Disordered" evidence="1">
    <location>
        <begin position="49"/>
        <end position="80"/>
    </location>
</feature>
<sequence>MGKISGLESDSGLTRVGLTRPTKCEATIHEQFSAWAKRAVASECGKWMASEARGERESASRRGVEALERGSTYSCPSKNK</sequence>
<protein>
    <submittedName>
        <fullName evidence="2">Uncharacterized protein</fullName>
    </submittedName>
</protein>
<evidence type="ECO:0000313" key="3">
    <source>
        <dbReference type="Proteomes" id="UP000233837"/>
    </source>
</evidence>
<reference evidence="2 3" key="1">
    <citation type="journal article" date="2016" name="Sci. Rep.">
        <title>The Dendrobium catenatum Lindl. genome sequence provides insights into polysaccharide synthase, floral development and adaptive evolution.</title>
        <authorList>
            <person name="Zhang G.Q."/>
            <person name="Xu Q."/>
            <person name="Bian C."/>
            <person name="Tsai W.C."/>
            <person name="Yeh C.M."/>
            <person name="Liu K.W."/>
            <person name="Yoshida K."/>
            <person name="Zhang L.S."/>
            <person name="Chang S.B."/>
            <person name="Chen F."/>
            <person name="Shi Y."/>
            <person name="Su Y.Y."/>
            <person name="Zhang Y.Q."/>
            <person name="Chen L.J."/>
            <person name="Yin Y."/>
            <person name="Lin M."/>
            <person name="Huang H."/>
            <person name="Deng H."/>
            <person name="Wang Z.W."/>
            <person name="Zhu S.L."/>
            <person name="Zhao X."/>
            <person name="Deng C."/>
            <person name="Niu S.C."/>
            <person name="Huang J."/>
            <person name="Wang M."/>
            <person name="Liu G.H."/>
            <person name="Yang H.J."/>
            <person name="Xiao X.J."/>
            <person name="Hsiao Y.Y."/>
            <person name="Wu W.L."/>
            <person name="Chen Y.Y."/>
            <person name="Mitsuda N."/>
            <person name="Ohme-Takagi M."/>
            <person name="Luo Y.B."/>
            <person name="Van de Peer Y."/>
            <person name="Liu Z.J."/>
        </authorList>
    </citation>
    <scope>NUCLEOTIDE SEQUENCE [LARGE SCALE GENOMIC DNA]</scope>
    <source>
        <tissue evidence="2">The whole plant</tissue>
    </source>
</reference>
<proteinExistence type="predicted"/>
<gene>
    <name evidence="2" type="ORF">MA16_Dca017660</name>
</gene>
<feature type="region of interest" description="Disordered" evidence="1">
    <location>
        <begin position="1"/>
        <end position="20"/>
    </location>
</feature>
<keyword evidence="3" id="KW-1185">Reference proteome</keyword>
<accession>A0A2I0XA92</accession>
<evidence type="ECO:0000313" key="2">
    <source>
        <dbReference type="EMBL" id="PKU84833.1"/>
    </source>
</evidence>
<feature type="compositionally biased region" description="Polar residues" evidence="1">
    <location>
        <begin position="71"/>
        <end position="80"/>
    </location>
</feature>
<dbReference type="Proteomes" id="UP000233837">
    <property type="component" value="Unassembled WGS sequence"/>
</dbReference>
<dbReference type="EMBL" id="KZ502026">
    <property type="protein sequence ID" value="PKU84833.1"/>
    <property type="molecule type" value="Genomic_DNA"/>
</dbReference>
<organism evidence="2 3">
    <name type="scientific">Dendrobium catenatum</name>
    <dbReference type="NCBI Taxonomy" id="906689"/>
    <lineage>
        <taxon>Eukaryota</taxon>
        <taxon>Viridiplantae</taxon>
        <taxon>Streptophyta</taxon>
        <taxon>Embryophyta</taxon>
        <taxon>Tracheophyta</taxon>
        <taxon>Spermatophyta</taxon>
        <taxon>Magnoliopsida</taxon>
        <taxon>Liliopsida</taxon>
        <taxon>Asparagales</taxon>
        <taxon>Orchidaceae</taxon>
        <taxon>Epidendroideae</taxon>
        <taxon>Malaxideae</taxon>
        <taxon>Dendrobiinae</taxon>
        <taxon>Dendrobium</taxon>
    </lineage>
</organism>
<dbReference type="AlphaFoldDB" id="A0A2I0XA92"/>
<reference evidence="2 3" key="2">
    <citation type="journal article" date="2017" name="Nature">
        <title>The Apostasia genome and the evolution of orchids.</title>
        <authorList>
            <person name="Zhang G.Q."/>
            <person name="Liu K.W."/>
            <person name="Li Z."/>
            <person name="Lohaus R."/>
            <person name="Hsiao Y.Y."/>
            <person name="Niu S.C."/>
            <person name="Wang J.Y."/>
            <person name="Lin Y.C."/>
            <person name="Xu Q."/>
            <person name="Chen L.J."/>
            <person name="Yoshida K."/>
            <person name="Fujiwara S."/>
            <person name="Wang Z.W."/>
            <person name="Zhang Y.Q."/>
            <person name="Mitsuda N."/>
            <person name="Wang M."/>
            <person name="Liu G.H."/>
            <person name="Pecoraro L."/>
            <person name="Huang H.X."/>
            <person name="Xiao X.J."/>
            <person name="Lin M."/>
            <person name="Wu X.Y."/>
            <person name="Wu W.L."/>
            <person name="Chen Y.Y."/>
            <person name="Chang S.B."/>
            <person name="Sakamoto S."/>
            <person name="Ohme-Takagi M."/>
            <person name="Yagi M."/>
            <person name="Zeng S.J."/>
            <person name="Shen C.Y."/>
            <person name="Yeh C.M."/>
            <person name="Luo Y.B."/>
            <person name="Tsai W.C."/>
            <person name="Van de Peer Y."/>
            <person name="Liu Z.J."/>
        </authorList>
    </citation>
    <scope>NUCLEOTIDE SEQUENCE [LARGE SCALE GENOMIC DNA]</scope>
    <source>
        <tissue evidence="2">The whole plant</tissue>
    </source>
</reference>
<name>A0A2I0XA92_9ASPA</name>
<feature type="compositionally biased region" description="Basic and acidic residues" evidence="1">
    <location>
        <begin position="52"/>
        <end position="68"/>
    </location>
</feature>